<dbReference type="EMBL" id="BJYF01000001">
    <property type="protein sequence ID" value="GEN58139.1"/>
    <property type="molecule type" value="Genomic_DNA"/>
</dbReference>
<evidence type="ECO:0000313" key="1">
    <source>
        <dbReference type="EMBL" id="GEN58139.1"/>
    </source>
</evidence>
<dbReference type="InterPro" id="IPR018755">
    <property type="entry name" value="Phage_Mu_Gp48"/>
</dbReference>
<dbReference type="Pfam" id="PF10076">
    <property type="entry name" value="Phage_Mu_Gp48"/>
    <property type="match status" value="1"/>
</dbReference>
<dbReference type="AlphaFoldDB" id="A0A511X5A8"/>
<accession>A0A511X5A8</accession>
<protein>
    <recommendedName>
        <fullName evidence="3">Tail protein</fullName>
    </recommendedName>
</protein>
<evidence type="ECO:0000313" key="2">
    <source>
        <dbReference type="Proteomes" id="UP000321635"/>
    </source>
</evidence>
<evidence type="ECO:0008006" key="3">
    <source>
        <dbReference type="Google" id="ProtNLM"/>
    </source>
</evidence>
<dbReference type="RefSeq" id="WP_026396340.1">
    <property type="nucleotide sequence ID" value="NZ_AUBI01000001.1"/>
</dbReference>
<dbReference type="Proteomes" id="UP000321635">
    <property type="component" value="Unassembled WGS sequence"/>
</dbReference>
<dbReference type="OrthoDB" id="6592844at2"/>
<organism evidence="1 2">
    <name type="scientific">Acetobacter nitrogenifigens DSM 23921 = NBRC 105050</name>
    <dbReference type="NCBI Taxonomy" id="1120919"/>
    <lineage>
        <taxon>Bacteria</taxon>
        <taxon>Pseudomonadati</taxon>
        <taxon>Pseudomonadota</taxon>
        <taxon>Alphaproteobacteria</taxon>
        <taxon>Acetobacterales</taxon>
        <taxon>Acetobacteraceae</taxon>
        <taxon>Acetobacter</taxon>
    </lineage>
</organism>
<reference evidence="1 2" key="1">
    <citation type="submission" date="2019-07" db="EMBL/GenBank/DDBJ databases">
        <title>Whole genome shotgun sequence of Acetobacter nitrogenifigens NBRC 105050.</title>
        <authorList>
            <person name="Hosoyama A."/>
            <person name="Uohara A."/>
            <person name="Ohji S."/>
            <person name="Ichikawa N."/>
        </authorList>
    </citation>
    <scope>NUCLEOTIDE SEQUENCE [LARGE SCALE GENOMIC DNA]</scope>
    <source>
        <strain evidence="1 2">NBRC 105050</strain>
    </source>
</reference>
<gene>
    <name evidence="1" type="ORF">ANI02nite_00230</name>
</gene>
<keyword evidence="2" id="KW-1185">Reference proteome</keyword>
<sequence length="197" mass="21648">MSAPVFTVDQFRKALLALLPRGRIWSRDSDGLQSLLVACWAASFQRSAARASNLLTDAFPTTTEELLTEWEDSLGLPDPCAGTNPTVTTRRAQVVARLTDTGGSSIAYYVAFAATLGYTISITEFAPSRFGRKFGTPFGGDAWAYAWQVNVPQITRTYLKFGDQFGAAFSSWDSTVLFCELKRIKPANTVLIFNYTS</sequence>
<comment type="caution">
    <text evidence="1">The sequence shown here is derived from an EMBL/GenBank/DDBJ whole genome shotgun (WGS) entry which is preliminary data.</text>
</comment>
<proteinExistence type="predicted"/>
<name>A0A511X5A8_9PROT</name>
<dbReference type="STRING" id="1120919.GCA_000429165_00024"/>